<evidence type="ECO:0000313" key="3">
    <source>
        <dbReference type="Proteomes" id="UP001175000"/>
    </source>
</evidence>
<feature type="region of interest" description="Disordered" evidence="1">
    <location>
        <begin position="171"/>
        <end position="197"/>
    </location>
</feature>
<accession>A0AA39WFQ3</accession>
<dbReference type="EMBL" id="JAULSU010000006">
    <property type="protein sequence ID" value="KAK0614560.1"/>
    <property type="molecule type" value="Genomic_DNA"/>
</dbReference>
<name>A0AA39WFQ3_9PEZI</name>
<proteinExistence type="predicted"/>
<protein>
    <submittedName>
        <fullName evidence="2">Uncharacterized protein</fullName>
    </submittedName>
</protein>
<gene>
    <name evidence="2" type="ORF">B0T14DRAFT_310349</name>
</gene>
<sequence>MFCSTKSPVADADSLAEYPPWLSFKRQLGGRYGGYRHAKNATGPAVRTTALVIFRVALDPGKPPPLAEPRLRSQEKSTKPNKHDLEEKRRLSLLYNEVVKQIIRQNAARRNRSQSVREATFDANPSGSSPDAIMVLGGTSRREDGITQRRLDRLAENTPIGELRCSAGTMTPEMKSRLSRVPRPAPLTMPPGDRLPEAGHQLLLVDTAMKRMTATAPTTAE</sequence>
<dbReference type="Proteomes" id="UP001175000">
    <property type="component" value="Unassembled WGS sequence"/>
</dbReference>
<reference evidence="2" key="1">
    <citation type="submission" date="2023-06" db="EMBL/GenBank/DDBJ databases">
        <title>Genome-scale phylogeny and comparative genomics of the fungal order Sordariales.</title>
        <authorList>
            <consortium name="Lawrence Berkeley National Laboratory"/>
            <person name="Hensen N."/>
            <person name="Bonometti L."/>
            <person name="Westerberg I."/>
            <person name="Brannstrom I.O."/>
            <person name="Guillou S."/>
            <person name="Cros-Aarteil S."/>
            <person name="Calhoun S."/>
            <person name="Haridas S."/>
            <person name="Kuo A."/>
            <person name="Mondo S."/>
            <person name="Pangilinan J."/>
            <person name="Riley R."/>
            <person name="Labutti K."/>
            <person name="Andreopoulos B."/>
            <person name="Lipzen A."/>
            <person name="Chen C."/>
            <person name="Yanf M."/>
            <person name="Daum C."/>
            <person name="Ng V."/>
            <person name="Clum A."/>
            <person name="Steindorff A."/>
            <person name="Ohm R."/>
            <person name="Martin F."/>
            <person name="Silar P."/>
            <person name="Natvig D."/>
            <person name="Lalanne C."/>
            <person name="Gautier V."/>
            <person name="Ament-Velasquez S.L."/>
            <person name="Kruys A."/>
            <person name="Hutchinson M.I."/>
            <person name="Powell A.J."/>
            <person name="Barry K."/>
            <person name="Miller A.N."/>
            <person name="Grigoriev I.V."/>
            <person name="Debuchy R."/>
            <person name="Gladieux P."/>
            <person name="Thoren M.H."/>
            <person name="Johannesson H."/>
        </authorList>
    </citation>
    <scope>NUCLEOTIDE SEQUENCE</scope>
    <source>
        <strain evidence="2">CBS 606.72</strain>
    </source>
</reference>
<evidence type="ECO:0000313" key="2">
    <source>
        <dbReference type="EMBL" id="KAK0614560.1"/>
    </source>
</evidence>
<feature type="region of interest" description="Disordered" evidence="1">
    <location>
        <begin position="63"/>
        <end position="87"/>
    </location>
</feature>
<feature type="compositionally biased region" description="Basic and acidic residues" evidence="1">
    <location>
        <begin position="69"/>
        <end position="87"/>
    </location>
</feature>
<feature type="compositionally biased region" description="Polar residues" evidence="1">
    <location>
        <begin position="113"/>
        <end position="129"/>
    </location>
</feature>
<keyword evidence="3" id="KW-1185">Reference proteome</keyword>
<organism evidence="2 3">
    <name type="scientific">Immersiella caudata</name>
    <dbReference type="NCBI Taxonomy" id="314043"/>
    <lineage>
        <taxon>Eukaryota</taxon>
        <taxon>Fungi</taxon>
        <taxon>Dikarya</taxon>
        <taxon>Ascomycota</taxon>
        <taxon>Pezizomycotina</taxon>
        <taxon>Sordariomycetes</taxon>
        <taxon>Sordariomycetidae</taxon>
        <taxon>Sordariales</taxon>
        <taxon>Lasiosphaeriaceae</taxon>
        <taxon>Immersiella</taxon>
    </lineage>
</organism>
<evidence type="ECO:0000256" key="1">
    <source>
        <dbReference type="SAM" id="MobiDB-lite"/>
    </source>
</evidence>
<dbReference type="AlphaFoldDB" id="A0AA39WFQ3"/>
<feature type="region of interest" description="Disordered" evidence="1">
    <location>
        <begin position="109"/>
        <end position="131"/>
    </location>
</feature>
<comment type="caution">
    <text evidence="2">The sequence shown here is derived from an EMBL/GenBank/DDBJ whole genome shotgun (WGS) entry which is preliminary data.</text>
</comment>